<feature type="transmembrane region" description="Helical" evidence="9">
    <location>
        <begin position="155"/>
        <end position="173"/>
    </location>
</feature>
<keyword evidence="8 9" id="KW-0472">Membrane</keyword>
<dbReference type="Proteomes" id="UP000600449">
    <property type="component" value="Unassembled WGS sequence"/>
</dbReference>
<dbReference type="SMART" id="SM00382">
    <property type="entry name" value="AAA"/>
    <property type="match status" value="1"/>
</dbReference>
<dbReference type="InterPro" id="IPR003593">
    <property type="entry name" value="AAA+_ATPase"/>
</dbReference>
<dbReference type="Gene3D" id="1.20.1560.10">
    <property type="entry name" value="ABC transporter type 1, transmembrane domain"/>
    <property type="match status" value="1"/>
</dbReference>
<accession>A0A917V3S0</accession>
<name>A0A917V3S0_9HYPH</name>
<dbReference type="RefSeq" id="WP_188912046.1">
    <property type="nucleotide sequence ID" value="NZ_BMMF01000005.1"/>
</dbReference>
<keyword evidence="4 9" id="KW-0812">Transmembrane</keyword>
<evidence type="ECO:0000256" key="5">
    <source>
        <dbReference type="ARBA" id="ARBA00022741"/>
    </source>
</evidence>
<dbReference type="FunFam" id="3.40.50.300:FF:000287">
    <property type="entry name" value="Multidrug ABC transporter ATP-binding protein"/>
    <property type="match status" value="1"/>
</dbReference>
<organism evidence="12 13">
    <name type="scientific">Salinarimonas ramus</name>
    <dbReference type="NCBI Taxonomy" id="690164"/>
    <lineage>
        <taxon>Bacteria</taxon>
        <taxon>Pseudomonadati</taxon>
        <taxon>Pseudomonadota</taxon>
        <taxon>Alphaproteobacteria</taxon>
        <taxon>Hyphomicrobiales</taxon>
        <taxon>Salinarimonadaceae</taxon>
        <taxon>Salinarimonas</taxon>
    </lineage>
</organism>
<keyword evidence="7 9" id="KW-1133">Transmembrane helix</keyword>
<protein>
    <submittedName>
        <fullName evidence="12">ABC transporter permease</fullName>
    </submittedName>
</protein>
<dbReference type="GO" id="GO:0090374">
    <property type="term" value="P:oligopeptide export from mitochondrion"/>
    <property type="evidence" value="ECO:0007669"/>
    <property type="project" value="TreeGrafter"/>
</dbReference>
<dbReference type="SUPFAM" id="SSF52540">
    <property type="entry name" value="P-loop containing nucleoside triphosphate hydrolases"/>
    <property type="match status" value="1"/>
</dbReference>
<feature type="transmembrane region" description="Helical" evidence="9">
    <location>
        <begin position="73"/>
        <end position="93"/>
    </location>
</feature>
<dbReference type="InterPro" id="IPR036640">
    <property type="entry name" value="ABC1_TM_sf"/>
</dbReference>
<evidence type="ECO:0000259" key="10">
    <source>
        <dbReference type="PROSITE" id="PS50893"/>
    </source>
</evidence>
<dbReference type="InterPro" id="IPR003439">
    <property type="entry name" value="ABC_transporter-like_ATP-bd"/>
</dbReference>
<dbReference type="GO" id="GO:0016887">
    <property type="term" value="F:ATP hydrolysis activity"/>
    <property type="evidence" value="ECO:0007669"/>
    <property type="project" value="InterPro"/>
</dbReference>
<keyword evidence="3" id="KW-0813">Transport</keyword>
<dbReference type="AlphaFoldDB" id="A0A917V3S0"/>
<dbReference type="InterPro" id="IPR039421">
    <property type="entry name" value="Type_1_exporter"/>
</dbReference>
<dbReference type="Pfam" id="PF00664">
    <property type="entry name" value="ABC_membrane"/>
    <property type="match status" value="1"/>
</dbReference>
<comment type="similarity">
    <text evidence="2">Belongs to the ABC transporter superfamily.</text>
</comment>
<dbReference type="SUPFAM" id="SSF90123">
    <property type="entry name" value="ABC transporter transmembrane region"/>
    <property type="match status" value="1"/>
</dbReference>
<evidence type="ECO:0000256" key="1">
    <source>
        <dbReference type="ARBA" id="ARBA00004651"/>
    </source>
</evidence>
<dbReference type="PANTHER" id="PTHR43394:SF7">
    <property type="entry name" value="ABC TRANSPORTER B FAMILY MEMBER 28"/>
    <property type="match status" value="1"/>
</dbReference>
<dbReference type="GO" id="GO:0005886">
    <property type="term" value="C:plasma membrane"/>
    <property type="evidence" value="ECO:0007669"/>
    <property type="project" value="UniProtKB-SubCell"/>
</dbReference>
<dbReference type="Gene3D" id="3.40.50.300">
    <property type="entry name" value="P-loop containing nucleotide triphosphate hydrolases"/>
    <property type="match status" value="1"/>
</dbReference>
<dbReference type="InterPro" id="IPR011527">
    <property type="entry name" value="ABC1_TM_dom"/>
</dbReference>
<dbReference type="Pfam" id="PF00005">
    <property type="entry name" value="ABC_tran"/>
    <property type="match status" value="1"/>
</dbReference>
<evidence type="ECO:0000313" key="13">
    <source>
        <dbReference type="Proteomes" id="UP000600449"/>
    </source>
</evidence>
<dbReference type="PROSITE" id="PS50893">
    <property type="entry name" value="ABC_TRANSPORTER_2"/>
    <property type="match status" value="1"/>
</dbReference>
<evidence type="ECO:0000313" key="12">
    <source>
        <dbReference type="EMBL" id="GGK32304.1"/>
    </source>
</evidence>
<evidence type="ECO:0000256" key="9">
    <source>
        <dbReference type="SAM" id="Phobius"/>
    </source>
</evidence>
<dbReference type="GO" id="GO:0005524">
    <property type="term" value="F:ATP binding"/>
    <property type="evidence" value="ECO:0007669"/>
    <property type="project" value="UniProtKB-KW"/>
</dbReference>
<evidence type="ECO:0000259" key="11">
    <source>
        <dbReference type="PROSITE" id="PS50929"/>
    </source>
</evidence>
<dbReference type="InterPro" id="IPR027417">
    <property type="entry name" value="P-loop_NTPase"/>
</dbReference>
<evidence type="ECO:0000256" key="6">
    <source>
        <dbReference type="ARBA" id="ARBA00022840"/>
    </source>
</evidence>
<dbReference type="EMBL" id="BMMF01000005">
    <property type="protein sequence ID" value="GGK32304.1"/>
    <property type="molecule type" value="Genomic_DNA"/>
</dbReference>
<dbReference type="PROSITE" id="PS00211">
    <property type="entry name" value="ABC_TRANSPORTER_1"/>
    <property type="match status" value="1"/>
</dbReference>
<dbReference type="PROSITE" id="PS50929">
    <property type="entry name" value="ABC_TM1F"/>
    <property type="match status" value="1"/>
</dbReference>
<sequence length="599" mass="64797">MADETTRKPRKRQLLSGDTWPIMRRLWRERMRAHRRTLALVLVLIAVGAGATALYPLLIREAFDAFDRRDLDLIYWAPLVVIVVTSIKGFALFGQTALTQRTVARIEADMQAALYARLLSLDLAQLGRESPASLTQRFTTDFTYIREAMVRIFTVFFRDIATIAALVVAMLVIDPWMTLVAVLVAPFVAPPIARIGKRLRRVSTATQEQIGDMAGLVTESLAGVRVAKTYRMEPYLEGRARGAFDQVRDLKIKAATQRARLDPLLEIAGGAAVAGVLLLIGVRIGRGETTIGDFTGFVTALLMAAQPIRALGNLNAIVQEAIAALHRHWALLDERPLIASAPGAVPLAVGAGEVRFEDVRFRYRADAPALEGIDLVVRPGGTTALVGRSGSGKSTLVALVARLYDATHGRVLVDGQDVRTVTLESLRDAISVVSQDAVLFDDTIRANIAFGRPGASEDEIVAAARAAAAHDFIVALPEGYDMRVGPAGGRLSGGERQRVALARAFLKDAPILLLDEPTSALDAQSERLVQDALGRLMAGRTTLVVAHRLSTVRDADEIVVMEAGRIVERGRHAELVAAGGAYARLERLQRSDAPEAAEG</sequence>
<dbReference type="CDD" id="cd18552">
    <property type="entry name" value="ABC_6TM_MsbA_like"/>
    <property type="match status" value="1"/>
</dbReference>
<feature type="domain" description="ABC transporter" evidence="10">
    <location>
        <begin position="354"/>
        <end position="588"/>
    </location>
</feature>
<proteinExistence type="inferred from homology"/>
<dbReference type="GO" id="GO:0015421">
    <property type="term" value="F:ABC-type oligopeptide transporter activity"/>
    <property type="evidence" value="ECO:0007669"/>
    <property type="project" value="TreeGrafter"/>
</dbReference>
<feature type="domain" description="ABC transmembrane type-1" evidence="11">
    <location>
        <begin position="39"/>
        <end position="320"/>
    </location>
</feature>
<keyword evidence="5" id="KW-0547">Nucleotide-binding</keyword>
<reference evidence="12 13" key="1">
    <citation type="journal article" date="2014" name="Int. J. Syst. Evol. Microbiol.">
        <title>Complete genome sequence of Corynebacterium casei LMG S-19264T (=DSM 44701T), isolated from a smear-ripened cheese.</title>
        <authorList>
            <consortium name="US DOE Joint Genome Institute (JGI-PGF)"/>
            <person name="Walter F."/>
            <person name="Albersmeier A."/>
            <person name="Kalinowski J."/>
            <person name="Ruckert C."/>
        </authorList>
    </citation>
    <scope>NUCLEOTIDE SEQUENCE [LARGE SCALE GENOMIC DNA]</scope>
    <source>
        <strain evidence="12 13">CGMCC 1.9161</strain>
    </source>
</reference>
<comment type="caution">
    <text evidence="12">The sequence shown here is derived from an EMBL/GenBank/DDBJ whole genome shotgun (WGS) entry which is preliminary data.</text>
</comment>
<evidence type="ECO:0000256" key="4">
    <source>
        <dbReference type="ARBA" id="ARBA00022692"/>
    </source>
</evidence>
<evidence type="ECO:0000256" key="7">
    <source>
        <dbReference type="ARBA" id="ARBA00022989"/>
    </source>
</evidence>
<keyword evidence="6" id="KW-0067">ATP-binding</keyword>
<evidence type="ECO:0000256" key="2">
    <source>
        <dbReference type="ARBA" id="ARBA00005417"/>
    </source>
</evidence>
<dbReference type="PANTHER" id="PTHR43394">
    <property type="entry name" value="ATP-DEPENDENT PERMEASE MDL1, MITOCHONDRIAL"/>
    <property type="match status" value="1"/>
</dbReference>
<feature type="transmembrane region" description="Helical" evidence="9">
    <location>
        <begin position="263"/>
        <end position="282"/>
    </location>
</feature>
<dbReference type="InterPro" id="IPR017871">
    <property type="entry name" value="ABC_transporter-like_CS"/>
</dbReference>
<gene>
    <name evidence="12" type="ORF">GCM10011322_18720</name>
</gene>
<keyword evidence="13" id="KW-1185">Reference proteome</keyword>
<comment type="subcellular location">
    <subcellularLocation>
        <location evidence="1">Cell membrane</location>
        <topology evidence="1">Multi-pass membrane protein</topology>
    </subcellularLocation>
</comment>
<feature type="transmembrane region" description="Helical" evidence="9">
    <location>
        <begin position="38"/>
        <end position="58"/>
    </location>
</feature>
<feature type="transmembrane region" description="Helical" evidence="9">
    <location>
        <begin position="179"/>
        <end position="196"/>
    </location>
</feature>
<evidence type="ECO:0000256" key="3">
    <source>
        <dbReference type="ARBA" id="ARBA00022448"/>
    </source>
</evidence>
<evidence type="ECO:0000256" key="8">
    <source>
        <dbReference type="ARBA" id="ARBA00023136"/>
    </source>
</evidence>